<dbReference type="PANTHER" id="PTHR36444:SF2">
    <property type="entry name" value="TRANSCRIPTIONAL REGULATOR PROTEIN YOBU-RELATED"/>
    <property type="match status" value="1"/>
</dbReference>
<gene>
    <name evidence="1" type="ORF">JFL75_05280</name>
</gene>
<dbReference type="EMBL" id="CP067089">
    <property type="protein sequence ID" value="QQO10333.1"/>
    <property type="molecule type" value="Genomic_DNA"/>
</dbReference>
<organism evidence="1 2">
    <name type="scientific">Breznakiella homolactica</name>
    <dbReference type="NCBI Taxonomy" id="2798577"/>
    <lineage>
        <taxon>Bacteria</taxon>
        <taxon>Pseudomonadati</taxon>
        <taxon>Spirochaetota</taxon>
        <taxon>Spirochaetia</taxon>
        <taxon>Spirochaetales</taxon>
        <taxon>Breznakiellaceae</taxon>
        <taxon>Breznakiella</taxon>
    </lineage>
</organism>
<keyword evidence="2" id="KW-1185">Reference proteome</keyword>
<dbReference type="InterPro" id="IPR053182">
    <property type="entry name" value="YobU-like_regulator"/>
</dbReference>
<proteinExistence type="predicted"/>
<sequence length="152" mass="17357">MAYCLKEVTIRTNNSKEGMGKIDEIWRDITNGTLPILFDSGKRFQQGISPVSKYFNYASDENGDYDLSIMGVTSDFFKRMEKAVSAGNYKKYEESDDTLSMSAKKAWGKVWEDQKNGTVKRAFSEDYESTVPAEYTKDGKAHCYLYISVEKQ</sequence>
<dbReference type="InterPro" id="IPR011256">
    <property type="entry name" value="Reg_factor_effector_dom_sf"/>
</dbReference>
<dbReference type="Proteomes" id="UP000595917">
    <property type="component" value="Chromosome"/>
</dbReference>
<dbReference type="AlphaFoldDB" id="A0A7T7XQ44"/>
<dbReference type="KEGG" id="bhc:JFL75_05280"/>
<dbReference type="PANTHER" id="PTHR36444">
    <property type="entry name" value="TRANSCRIPTIONAL REGULATOR PROTEIN YOBU-RELATED"/>
    <property type="match status" value="1"/>
</dbReference>
<dbReference type="RefSeq" id="WP_215627637.1">
    <property type="nucleotide sequence ID" value="NZ_CP067089.2"/>
</dbReference>
<accession>A0A7T7XQ44</accession>
<evidence type="ECO:0000313" key="2">
    <source>
        <dbReference type="Proteomes" id="UP000595917"/>
    </source>
</evidence>
<dbReference type="Gene3D" id="3.20.80.10">
    <property type="entry name" value="Regulatory factor, effector binding domain"/>
    <property type="match status" value="1"/>
</dbReference>
<evidence type="ECO:0008006" key="3">
    <source>
        <dbReference type="Google" id="ProtNLM"/>
    </source>
</evidence>
<reference evidence="1" key="1">
    <citation type="submission" date="2021-01" db="EMBL/GenBank/DDBJ databases">
        <title>Description of Breznakiella homolactica.</title>
        <authorList>
            <person name="Song Y."/>
            <person name="Brune A."/>
        </authorList>
    </citation>
    <scope>NUCLEOTIDE SEQUENCE</scope>
    <source>
        <strain evidence="1">RmG30</strain>
    </source>
</reference>
<protein>
    <recommendedName>
        <fullName evidence="3">AraC family transcriptional regulator</fullName>
    </recommendedName>
</protein>
<name>A0A7T7XQ44_9SPIR</name>
<evidence type="ECO:0000313" key="1">
    <source>
        <dbReference type="EMBL" id="QQO10333.1"/>
    </source>
</evidence>